<comment type="caution">
    <text evidence="3">The sequence shown here is derived from an EMBL/GenBank/DDBJ whole genome shotgun (WGS) entry which is preliminary data.</text>
</comment>
<dbReference type="SUPFAM" id="SSF81383">
    <property type="entry name" value="F-box domain"/>
    <property type="match status" value="1"/>
</dbReference>
<protein>
    <recommendedName>
        <fullName evidence="2">F-box domain-containing protein</fullName>
    </recommendedName>
</protein>
<reference evidence="3" key="2">
    <citation type="submission" date="2020-11" db="EMBL/GenBank/DDBJ databases">
        <authorList>
            <consortium name="DOE Joint Genome Institute"/>
            <person name="Kuo A."/>
            <person name="Miyauchi S."/>
            <person name="Kiss E."/>
            <person name="Drula E."/>
            <person name="Kohler A."/>
            <person name="Sanchez-Garcia M."/>
            <person name="Andreopoulos B."/>
            <person name="Barry K.W."/>
            <person name="Bonito G."/>
            <person name="Buee M."/>
            <person name="Carver A."/>
            <person name="Chen C."/>
            <person name="Cichocki N."/>
            <person name="Clum A."/>
            <person name="Culley D."/>
            <person name="Crous P.W."/>
            <person name="Fauchery L."/>
            <person name="Girlanda M."/>
            <person name="Hayes R."/>
            <person name="Keri Z."/>
            <person name="Labutti K."/>
            <person name="Lipzen A."/>
            <person name="Lombard V."/>
            <person name="Magnuson J."/>
            <person name="Maillard F."/>
            <person name="Morin E."/>
            <person name="Murat C."/>
            <person name="Nolan M."/>
            <person name="Ohm R."/>
            <person name="Pangilinan J."/>
            <person name="Pereira M."/>
            <person name="Perotto S."/>
            <person name="Peter M."/>
            <person name="Riley R."/>
            <person name="Sitrit Y."/>
            <person name="Stielow B."/>
            <person name="Szollosi G."/>
            <person name="Zifcakova L."/>
            <person name="Stursova M."/>
            <person name="Spatafora J.W."/>
            <person name="Tedersoo L."/>
            <person name="Vaario L.-M."/>
            <person name="Yamada A."/>
            <person name="Yan M."/>
            <person name="Wang P."/>
            <person name="Xu J."/>
            <person name="Bruns T."/>
            <person name="Baldrian P."/>
            <person name="Vilgalys R."/>
            <person name="Henrissat B."/>
            <person name="Grigoriev I.V."/>
            <person name="Hibbett D."/>
            <person name="Nagy L.G."/>
            <person name="Martin F.M."/>
        </authorList>
    </citation>
    <scope>NUCLEOTIDE SEQUENCE</scope>
    <source>
        <strain evidence="3">UH-Tt-Lm1</strain>
    </source>
</reference>
<dbReference type="AlphaFoldDB" id="A0A9P6H319"/>
<feature type="compositionally biased region" description="Basic and acidic residues" evidence="1">
    <location>
        <begin position="577"/>
        <end position="591"/>
    </location>
</feature>
<proteinExistence type="predicted"/>
<feature type="region of interest" description="Disordered" evidence="1">
    <location>
        <begin position="535"/>
        <end position="591"/>
    </location>
</feature>
<feature type="compositionally biased region" description="Basic and acidic residues" evidence="1">
    <location>
        <begin position="541"/>
        <end position="553"/>
    </location>
</feature>
<name>A0A9P6H319_9AGAM</name>
<gene>
    <name evidence="3" type="ORF">BJ322DRAFT_1094849</name>
</gene>
<reference evidence="3" key="1">
    <citation type="journal article" date="2020" name="Nat. Commun.">
        <title>Large-scale genome sequencing of mycorrhizal fungi provides insights into the early evolution of symbiotic traits.</title>
        <authorList>
            <person name="Miyauchi S."/>
            <person name="Kiss E."/>
            <person name="Kuo A."/>
            <person name="Drula E."/>
            <person name="Kohler A."/>
            <person name="Sanchez-Garcia M."/>
            <person name="Morin E."/>
            <person name="Andreopoulos B."/>
            <person name="Barry K.W."/>
            <person name="Bonito G."/>
            <person name="Buee M."/>
            <person name="Carver A."/>
            <person name="Chen C."/>
            <person name="Cichocki N."/>
            <person name="Clum A."/>
            <person name="Culley D."/>
            <person name="Crous P.W."/>
            <person name="Fauchery L."/>
            <person name="Girlanda M."/>
            <person name="Hayes R.D."/>
            <person name="Keri Z."/>
            <person name="LaButti K."/>
            <person name="Lipzen A."/>
            <person name="Lombard V."/>
            <person name="Magnuson J."/>
            <person name="Maillard F."/>
            <person name="Murat C."/>
            <person name="Nolan M."/>
            <person name="Ohm R.A."/>
            <person name="Pangilinan J."/>
            <person name="Pereira M.F."/>
            <person name="Perotto S."/>
            <person name="Peter M."/>
            <person name="Pfister S."/>
            <person name="Riley R."/>
            <person name="Sitrit Y."/>
            <person name="Stielow J.B."/>
            <person name="Szollosi G."/>
            <person name="Zifcakova L."/>
            <person name="Stursova M."/>
            <person name="Spatafora J.W."/>
            <person name="Tedersoo L."/>
            <person name="Vaario L.M."/>
            <person name="Yamada A."/>
            <person name="Yan M."/>
            <person name="Wang P."/>
            <person name="Xu J."/>
            <person name="Bruns T."/>
            <person name="Baldrian P."/>
            <person name="Vilgalys R."/>
            <person name="Dunand C."/>
            <person name="Henrissat B."/>
            <person name="Grigoriev I.V."/>
            <person name="Hibbett D."/>
            <person name="Nagy L.G."/>
            <person name="Martin F.M."/>
        </authorList>
    </citation>
    <scope>NUCLEOTIDE SEQUENCE</scope>
    <source>
        <strain evidence="3">UH-Tt-Lm1</strain>
    </source>
</reference>
<dbReference type="InterPro" id="IPR036047">
    <property type="entry name" value="F-box-like_dom_sf"/>
</dbReference>
<evidence type="ECO:0000313" key="3">
    <source>
        <dbReference type="EMBL" id="KAF9777878.1"/>
    </source>
</evidence>
<dbReference type="SUPFAM" id="SSF50969">
    <property type="entry name" value="YVTN repeat-like/Quinoprotein amine dehydrogenase"/>
    <property type="match status" value="1"/>
</dbReference>
<dbReference type="EMBL" id="WIUZ02000026">
    <property type="protein sequence ID" value="KAF9777878.1"/>
    <property type="molecule type" value="Genomic_DNA"/>
</dbReference>
<organism evidence="3 4">
    <name type="scientific">Thelephora terrestris</name>
    <dbReference type="NCBI Taxonomy" id="56493"/>
    <lineage>
        <taxon>Eukaryota</taxon>
        <taxon>Fungi</taxon>
        <taxon>Dikarya</taxon>
        <taxon>Basidiomycota</taxon>
        <taxon>Agaricomycotina</taxon>
        <taxon>Agaricomycetes</taxon>
        <taxon>Thelephorales</taxon>
        <taxon>Thelephoraceae</taxon>
        <taxon>Thelephora</taxon>
    </lineage>
</organism>
<dbReference type="InterPro" id="IPR001810">
    <property type="entry name" value="F-box_dom"/>
</dbReference>
<evidence type="ECO:0000256" key="1">
    <source>
        <dbReference type="SAM" id="MobiDB-lite"/>
    </source>
</evidence>
<keyword evidence="4" id="KW-1185">Reference proteome</keyword>
<dbReference type="Gene3D" id="1.20.1280.50">
    <property type="match status" value="1"/>
</dbReference>
<accession>A0A9P6H319</accession>
<sequence>MLMLSELPVEILLEIIQRLPIATVVTLSGLSKSWATFMATNESSVYHNISKRHGYASGGDSDVAAPSEGWKASFIRKFQIELRWIGKLPGNLSRVKVPGKTGFFHRIKVDEEAGYVINTFAEGGLVVSDIHDHKMLWSLDEEACGPFVHCEHDQGYIVFNRFDNHKEVWRRKIDVLDIPEESWPSGSHNKPDEIMMKGNRVAEGRYLDAGRSRDPDHLRGQFVPWALLLVPDDGRAFKLTRGTLLVSSYQRAFLFDVEKAELQQTIEVEGQAPAGRLRYVDVNEEHVFIVCTNQLSVYDRASGSRVLAIPAGRQHWDFYASPENQWRRTEGTLNQCELSFRQAECAETYRTDGFHAVHVSSCGKHLAIKAISNRVILVQDFWRLLPTLSSSSSPALVPSPITLKDISKQVDFYTDHPSLETEGYLAYDCGKVAIIGTHGIYVLVLDSILDQLGEIRPLVKDDSLRTEHVSSEHTPTWPNLRLRQVEFDDPEMFDEVTFLCLQLTKTKLFFSVIPDDEVGRWDGNMWCYDFASSPSSTAARLPEEGDWSEKGDVDSEDDRDAVQDWDEEDDGDDWDEVEARLTGDMRRTGRK</sequence>
<evidence type="ECO:0000259" key="2">
    <source>
        <dbReference type="PROSITE" id="PS50181"/>
    </source>
</evidence>
<dbReference type="OrthoDB" id="550575at2759"/>
<dbReference type="PROSITE" id="PS50181">
    <property type="entry name" value="FBOX"/>
    <property type="match status" value="1"/>
</dbReference>
<dbReference type="InterPro" id="IPR011044">
    <property type="entry name" value="Quino_amine_DH_bsu"/>
</dbReference>
<dbReference type="Pfam" id="PF00646">
    <property type="entry name" value="F-box"/>
    <property type="match status" value="1"/>
</dbReference>
<feature type="domain" description="F-box" evidence="2">
    <location>
        <begin position="1"/>
        <end position="49"/>
    </location>
</feature>
<evidence type="ECO:0000313" key="4">
    <source>
        <dbReference type="Proteomes" id="UP000736335"/>
    </source>
</evidence>
<dbReference type="Proteomes" id="UP000736335">
    <property type="component" value="Unassembled WGS sequence"/>
</dbReference>
<feature type="compositionally biased region" description="Acidic residues" evidence="1">
    <location>
        <begin position="554"/>
        <end position="576"/>
    </location>
</feature>